<keyword evidence="3" id="KW-1185">Reference proteome</keyword>
<dbReference type="EMBL" id="LGTZ01000614">
    <property type="protein sequence ID" value="OJD24200.1"/>
    <property type="molecule type" value="Genomic_DNA"/>
</dbReference>
<proteinExistence type="predicted"/>
<feature type="region of interest" description="Disordered" evidence="1">
    <location>
        <begin position="38"/>
        <end position="57"/>
    </location>
</feature>
<sequence>MIKLLKSMYKTVNTFKRFIPNNALEPLGIKVLPLDLEPPSPNSNNYYKPLPKNGYNSKPFTSFYPFGDSDDKDEKDRSDNNDAVLVELSNLSNKMEMLF</sequence>
<dbReference type="Proteomes" id="UP000242791">
    <property type="component" value="Unassembled WGS sequence"/>
</dbReference>
<organism evidence="2 3">
    <name type="scientific">Blastomyces percursus</name>
    <dbReference type="NCBI Taxonomy" id="1658174"/>
    <lineage>
        <taxon>Eukaryota</taxon>
        <taxon>Fungi</taxon>
        <taxon>Dikarya</taxon>
        <taxon>Ascomycota</taxon>
        <taxon>Pezizomycotina</taxon>
        <taxon>Eurotiomycetes</taxon>
        <taxon>Eurotiomycetidae</taxon>
        <taxon>Onygenales</taxon>
        <taxon>Ajellomycetaceae</taxon>
        <taxon>Blastomyces</taxon>
    </lineage>
</organism>
<gene>
    <name evidence="2" type="ORF">ACJ73_04440</name>
</gene>
<accession>A0A1J9Q6U6</accession>
<feature type="compositionally biased region" description="Low complexity" evidence="1">
    <location>
        <begin position="42"/>
        <end position="53"/>
    </location>
</feature>
<reference evidence="2 3" key="1">
    <citation type="submission" date="2015-08" db="EMBL/GenBank/DDBJ databases">
        <title>Emmonsia species relationships and genome sequence.</title>
        <authorList>
            <person name="Cuomo C.A."/>
            <person name="Schwartz I.S."/>
            <person name="Kenyon C."/>
            <person name="De Hoog G.S."/>
            <person name="Govender N.P."/>
            <person name="Botha A."/>
            <person name="Moreno L."/>
            <person name="De Vries M."/>
            <person name="Munoz J.F."/>
            <person name="Stielow J.B."/>
        </authorList>
    </citation>
    <scope>NUCLEOTIDE SEQUENCE [LARGE SCALE GENOMIC DNA]</scope>
    <source>
        <strain evidence="2 3">EI222</strain>
    </source>
</reference>
<name>A0A1J9Q6U6_9EURO</name>
<dbReference type="AlphaFoldDB" id="A0A1J9Q6U6"/>
<comment type="caution">
    <text evidence="2">The sequence shown here is derived from an EMBL/GenBank/DDBJ whole genome shotgun (WGS) entry which is preliminary data.</text>
</comment>
<evidence type="ECO:0000313" key="2">
    <source>
        <dbReference type="EMBL" id="OJD24200.1"/>
    </source>
</evidence>
<protein>
    <submittedName>
        <fullName evidence="2">Uncharacterized protein</fullName>
    </submittedName>
</protein>
<evidence type="ECO:0000313" key="3">
    <source>
        <dbReference type="Proteomes" id="UP000242791"/>
    </source>
</evidence>
<evidence type="ECO:0000256" key="1">
    <source>
        <dbReference type="SAM" id="MobiDB-lite"/>
    </source>
</evidence>
<dbReference type="VEuPathDB" id="FungiDB:ACJ73_04440"/>